<evidence type="ECO:0000313" key="3">
    <source>
        <dbReference type="Proteomes" id="UP001642484"/>
    </source>
</evidence>
<feature type="compositionally biased region" description="Basic and acidic residues" evidence="1">
    <location>
        <begin position="139"/>
        <end position="152"/>
    </location>
</feature>
<reference evidence="2 3" key="1">
    <citation type="submission" date="2024-02" db="EMBL/GenBank/DDBJ databases">
        <authorList>
            <person name="Chen Y."/>
            <person name="Shah S."/>
            <person name="Dougan E. K."/>
            <person name="Thang M."/>
            <person name="Chan C."/>
        </authorList>
    </citation>
    <scope>NUCLEOTIDE SEQUENCE [LARGE SCALE GENOMIC DNA]</scope>
</reference>
<name>A0ABP0LDV8_9DINO</name>
<gene>
    <name evidence="2" type="ORF">CCMP2556_LOCUS20649</name>
</gene>
<feature type="compositionally biased region" description="Basic and acidic residues" evidence="1">
    <location>
        <begin position="105"/>
        <end position="123"/>
    </location>
</feature>
<dbReference type="EMBL" id="CAXAMN010012136">
    <property type="protein sequence ID" value="CAK9037347.1"/>
    <property type="molecule type" value="Genomic_DNA"/>
</dbReference>
<protein>
    <submittedName>
        <fullName evidence="2">Uncharacterized protein</fullName>
    </submittedName>
</protein>
<dbReference type="Proteomes" id="UP001642484">
    <property type="component" value="Unassembled WGS sequence"/>
</dbReference>
<keyword evidence="3" id="KW-1185">Reference proteome</keyword>
<proteinExistence type="predicted"/>
<evidence type="ECO:0000313" key="2">
    <source>
        <dbReference type="EMBL" id="CAK9037347.1"/>
    </source>
</evidence>
<evidence type="ECO:0000256" key="1">
    <source>
        <dbReference type="SAM" id="MobiDB-lite"/>
    </source>
</evidence>
<feature type="compositionally biased region" description="Polar residues" evidence="1">
    <location>
        <begin position="124"/>
        <end position="137"/>
    </location>
</feature>
<comment type="caution">
    <text evidence="2">The sequence shown here is derived from an EMBL/GenBank/DDBJ whole genome shotgun (WGS) entry which is preliminary data.</text>
</comment>
<organism evidence="2 3">
    <name type="scientific">Durusdinium trenchii</name>
    <dbReference type="NCBI Taxonomy" id="1381693"/>
    <lineage>
        <taxon>Eukaryota</taxon>
        <taxon>Sar</taxon>
        <taxon>Alveolata</taxon>
        <taxon>Dinophyceae</taxon>
        <taxon>Suessiales</taxon>
        <taxon>Symbiodiniaceae</taxon>
        <taxon>Durusdinium</taxon>
    </lineage>
</organism>
<feature type="region of interest" description="Disordered" evidence="1">
    <location>
        <begin position="1"/>
        <end position="170"/>
    </location>
</feature>
<sequence length="237" mass="25717">MGCAAGRVPPPEVAAVKDEAEEEVPTTWASKPPQVERPQAFAKEDLHSAATAEDGFTSPAGATSPPATGSRGPKPVEPGLVLSDPDDDDIEVICEGKNPQAVQVEEVRSVTEEPIARPAREEPSSPSARPVLSQQQLEEAAKMAEHRKRFDNQRYYQDDPGGGRAQPLQDVKAHESIMGVNSWSLQKGQDALGECLPGGIEEEVLAEVVQPVYRNNHQLFDDDEEMLMKEILDFADA</sequence>
<accession>A0ABP0LDV8</accession>